<sequence length="48" mass="5551">MVLFYHPAHIIRNHSLREIPIPVKLSYHSITGLTRRLFCPSGQRPPSL</sequence>
<comment type="caution">
    <text evidence="1">The sequence shown here is derived from an EMBL/GenBank/DDBJ whole genome shotgun (WGS) entry which is preliminary data.</text>
</comment>
<name>A0A150LDD9_9BACI</name>
<dbReference type="AlphaFoldDB" id="A0A150LDD9"/>
<proteinExistence type="predicted"/>
<organism evidence="1 2">
    <name type="scientific">Caldibacillus debilis</name>
    <dbReference type="NCBI Taxonomy" id="301148"/>
    <lineage>
        <taxon>Bacteria</taxon>
        <taxon>Bacillati</taxon>
        <taxon>Bacillota</taxon>
        <taxon>Bacilli</taxon>
        <taxon>Bacillales</taxon>
        <taxon>Bacillaceae</taxon>
        <taxon>Caldibacillus</taxon>
    </lineage>
</organism>
<evidence type="ECO:0000313" key="1">
    <source>
        <dbReference type="EMBL" id="KYD10351.1"/>
    </source>
</evidence>
<dbReference type="Proteomes" id="UP000075683">
    <property type="component" value="Unassembled WGS sequence"/>
</dbReference>
<gene>
    <name evidence="1" type="ORF">B4135_3526</name>
</gene>
<reference evidence="1 2" key="1">
    <citation type="submission" date="2016-01" db="EMBL/GenBank/DDBJ databases">
        <title>Draft Genome Sequences of Seven Thermophilic Sporeformers Isolated from Foods.</title>
        <authorList>
            <person name="Berendsen E.M."/>
            <person name="Wells-Bennik M.H."/>
            <person name="Krawcyk A.O."/>
            <person name="De Jong A."/>
            <person name="Holsappel S."/>
            <person name="Eijlander R.T."/>
            <person name="Kuipers O.P."/>
        </authorList>
    </citation>
    <scope>NUCLEOTIDE SEQUENCE [LARGE SCALE GENOMIC DNA]</scope>
    <source>
        <strain evidence="1 2">B4135</strain>
    </source>
</reference>
<accession>A0A150LDD9</accession>
<dbReference type="EMBL" id="LQYT01000119">
    <property type="protein sequence ID" value="KYD10351.1"/>
    <property type="molecule type" value="Genomic_DNA"/>
</dbReference>
<evidence type="ECO:0000313" key="2">
    <source>
        <dbReference type="Proteomes" id="UP000075683"/>
    </source>
</evidence>
<protein>
    <submittedName>
        <fullName evidence="1">Uncharacterized protein</fullName>
    </submittedName>
</protein>